<evidence type="ECO:0000256" key="1">
    <source>
        <dbReference type="ARBA" id="ARBA00010296"/>
    </source>
</evidence>
<keyword evidence="2" id="KW-1003">Cell membrane</keyword>
<feature type="signal peptide" evidence="7">
    <location>
        <begin position="1"/>
        <end position="21"/>
    </location>
</feature>
<keyword evidence="6 8" id="KW-0449">Lipoprotein</keyword>
<dbReference type="GO" id="GO:0009636">
    <property type="term" value="P:response to toxic substance"/>
    <property type="evidence" value="ECO:0007669"/>
    <property type="project" value="InterPro"/>
</dbReference>
<feature type="chain" id="PRO_5031048411" evidence="7">
    <location>
        <begin position="22"/>
        <end position="51"/>
    </location>
</feature>
<evidence type="ECO:0000256" key="7">
    <source>
        <dbReference type="SAM" id="SignalP"/>
    </source>
</evidence>
<dbReference type="InterPro" id="IPR012556">
    <property type="entry name" value="Entericidin"/>
</dbReference>
<evidence type="ECO:0000256" key="5">
    <source>
        <dbReference type="ARBA" id="ARBA00023139"/>
    </source>
</evidence>
<sequence>MTRRRPAALLLLVLTCAAALSACSTIEGMGKDIEKGGEVISDTARDVREKL</sequence>
<reference evidence="8 9" key="1">
    <citation type="submission" date="2019-10" db="EMBL/GenBank/DDBJ databases">
        <title>Draft whole-genome sequence of the purple nonsulfur photosynthetic bacterium Roseospira navarrensis DSM 15114.</title>
        <authorList>
            <person name="Kyndt J.A."/>
            <person name="Meyer T.E."/>
        </authorList>
    </citation>
    <scope>NUCLEOTIDE SEQUENCE [LARGE SCALE GENOMIC DNA]</scope>
    <source>
        <strain evidence="8 9">DSM 15114</strain>
    </source>
</reference>
<evidence type="ECO:0000313" key="9">
    <source>
        <dbReference type="Proteomes" id="UP000434582"/>
    </source>
</evidence>
<keyword evidence="5" id="KW-0564">Palmitate</keyword>
<dbReference type="EMBL" id="WIVE01000002">
    <property type="protein sequence ID" value="MQX35218.1"/>
    <property type="molecule type" value="Genomic_DNA"/>
</dbReference>
<evidence type="ECO:0000256" key="3">
    <source>
        <dbReference type="ARBA" id="ARBA00022729"/>
    </source>
</evidence>
<keyword evidence="9" id="KW-1185">Reference proteome</keyword>
<comment type="similarity">
    <text evidence="1">Belongs to the EcnA/EcnB lipoprotein family.</text>
</comment>
<name>A0A7X1ZB09_9PROT</name>
<evidence type="ECO:0000313" key="8">
    <source>
        <dbReference type="EMBL" id="MQX35218.1"/>
    </source>
</evidence>
<dbReference type="Pfam" id="PF08085">
    <property type="entry name" value="Entericidin"/>
    <property type="match status" value="1"/>
</dbReference>
<proteinExistence type="inferred from homology"/>
<dbReference type="PROSITE" id="PS51257">
    <property type="entry name" value="PROKAR_LIPOPROTEIN"/>
    <property type="match status" value="1"/>
</dbReference>
<evidence type="ECO:0000256" key="2">
    <source>
        <dbReference type="ARBA" id="ARBA00022475"/>
    </source>
</evidence>
<organism evidence="8 9">
    <name type="scientific">Roseospira navarrensis</name>
    <dbReference type="NCBI Taxonomy" id="140058"/>
    <lineage>
        <taxon>Bacteria</taxon>
        <taxon>Pseudomonadati</taxon>
        <taxon>Pseudomonadota</taxon>
        <taxon>Alphaproteobacteria</taxon>
        <taxon>Rhodospirillales</taxon>
        <taxon>Rhodospirillaceae</taxon>
        <taxon>Roseospira</taxon>
    </lineage>
</organism>
<comment type="caution">
    <text evidence="8">The sequence shown here is derived from an EMBL/GenBank/DDBJ whole genome shotgun (WGS) entry which is preliminary data.</text>
</comment>
<accession>A0A7X1ZB09</accession>
<dbReference type="Proteomes" id="UP000434582">
    <property type="component" value="Unassembled WGS sequence"/>
</dbReference>
<keyword evidence="3 7" id="KW-0732">Signal</keyword>
<keyword evidence="4" id="KW-0472">Membrane</keyword>
<evidence type="ECO:0000256" key="4">
    <source>
        <dbReference type="ARBA" id="ARBA00023136"/>
    </source>
</evidence>
<dbReference type="RefSeq" id="WP_153340486.1">
    <property type="nucleotide sequence ID" value="NZ_WIVE01000002.1"/>
</dbReference>
<gene>
    <name evidence="8" type="ORF">GHC57_01660</name>
</gene>
<dbReference type="GO" id="GO:0016020">
    <property type="term" value="C:membrane"/>
    <property type="evidence" value="ECO:0007669"/>
    <property type="project" value="InterPro"/>
</dbReference>
<protein>
    <submittedName>
        <fullName evidence="8">Entericidin A/B family lipoprotein</fullName>
    </submittedName>
</protein>
<dbReference type="AlphaFoldDB" id="A0A7X1ZB09"/>
<evidence type="ECO:0000256" key="6">
    <source>
        <dbReference type="ARBA" id="ARBA00023288"/>
    </source>
</evidence>